<evidence type="ECO:0000313" key="2">
    <source>
        <dbReference type="EMBL" id="KAK7427792.1"/>
    </source>
</evidence>
<reference evidence="2 3" key="1">
    <citation type="journal article" date="2025" name="Microbiol. Resour. Announc.">
        <title>Draft genome sequences for Neonectria magnoliae and Neonectria punicea, canker pathogens of Liriodendron tulipifera and Acer saccharum in West Virginia.</title>
        <authorList>
            <person name="Petronek H.M."/>
            <person name="Kasson M.T."/>
            <person name="Metheny A.M."/>
            <person name="Stauder C.M."/>
            <person name="Lovett B."/>
            <person name="Lynch S.C."/>
            <person name="Garnas J.R."/>
            <person name="Kasson L.R."/>
            <person name="Stajich J.E."/>
        </authorList>
    </citation>
    <scope>NUCLEOTIDE SEQUENCE [LARGE SCALE GENOMIC DNA]</scope>
    <source>
        <strain evidence="2 3">NRRL 64651</strain>
    </source>
</reference>
<dbReference type="InterPro" id="IPR011009">
    <property type="entry name" value="Kinase-like_dom_sf"/>
</dbReference>
<gene>
    <name evidence="2" type="ORF">QQZ08_005730</name>
</gene>
<sequence>MKNLREPGYNVRTAWESEAGALDQINQLHNKHLIRRTGAFRTDKNYYIMFEWANGGTLRDVWQRQNVDYTALNGHRIMQVLEQLHGLAKALSKLHNKVNNKQRHEDAPGPLARAETILPSPSLNVPKVQLQVDSENRDNIGEEHWRHGDLKPDNILLFKDDTSTWLGTLKIADLGLAKQHAFATSQRVDPTQQKYSTSHYEAPEVVIKRHEPRSRLYDIWSMGCIIFEFVIWLLYGYPGLQNFYGEKPPTTRDTLYFTVNPREDDAQVSDIVKKWMDYMLRSDPECHGKSHSVIRDLIKLVKDHLLVVDLSQGQVGLGGTRQGADFLERSLLDIMKKAQTNRGGTYLFTGSSRKAFDNVWEFLDDSSFATSFLRTQDTQLSRPFPLQAVALCEPCARLSLTTHGVLMDDTFAEIKKLSENCHLHSLILHALKGYHETGLIEVRRVGGALMLNGEPTSSLSICKGLSDSSSPNAAPDSPGGIQFGLPQLPEVNSAPFYSLMSHWIRDCDSNHAECRRPSLDLKCLPTRLLDVGQGGTLSDGGDFHAEAKNMENIFSSAYCVIAASRASGTSSGFLGERAVRKFIRFNEGVGSPHYICQGIDDFQHDVIEGALNKRGWVLQEHALARRTIYFTKNQTYWECGQGVRSEAGFLGDPNFPDLAMKSSKGTRIRFYEKLYEGYSRLGFTKAYDRPIAIAGLEQRLVNAFDTHGGYGVFQGKFFGRGLLWIRDASLTAKLKRIDFPSQQKYVVPTWSWMAYEGAITFMKVPFDTVDWEEGKNSIRSPWTWSDSSSSSTTWHTGNSDERIDLAAYARDISDLAAAESEIIYDQGNHLQLLYNIQEHMMDWMMVADSLKPLANGSVTAALKTPYLMNQLLALSAMHLSIVSQESPSHYTITANHLRHRGLRGFNKAPDDERDVAVLLCLLALHYFAQTITGVLEQEFSKTLRHVLEYFRLYRGARVLGGPAHSILLNSSVMGWLMTAADESKKETQTPSESCTLLATMLQASDLNKESLSACEVAREFLELLHRWI</sequence>
<evidence type="ECO:0000259" key="1">
    <source>
        <dbReference type="PROSITE" id="PS50011"/>
    </source>
</evidence>
<accession>A0ABR1I4B4</accession>
<feature type="domain" description="Protein kinase" evidence="1">
    <location>
        <begin position="1"/>
        <end position="307"/>
    </location>
</feature>
<dbReference type="PROSITE" id="PS50011">
    <property type="entry name" value="PROTEIN_KINASE_DOM"/>
    <property type="match status" value="1"/>
</dbReference>
<keyword evidence="3" id="KW-1185">Reference proteome</keyword>
<dbReference type="InterPro" id="IPR010730">
    <property type="entry name" value="HET"/>
</dbReference>
<dbReference type="EMBL" id="JAZAVK010000049">
    <property type="protein sequence ID" value="KAK7427792.1"/>
    <property type="molecule type" value="Genomic_DNA"/>
</dbReference>
<dbReference type="Pfam" id="PF06985">
    <property type="entry name" value="HET"/>
    <property type="match status" value="1"/>
</dbReference>
<evidence type="ECO:0000313" key="3">
    <source>
        <dbReference type="Proteomes" id="UP001498421"/>
    </source>
</evidence>
<dbReference type="PANTHER" id="PTHR24359">
    <property type="entry name" value="SERINE/THREONINE-PROTEIN KINASE SBK1"/>
    <property type="match status" value="1"/>
</dbReference>
<dbReference type="Proteomes" id="UP001498421">
    <property type="component" value="Unassembled WGS sequence"/>
</dbReference>
<proteinExistence type="predicted"/>
<dbReference type="Gene3D" id="1.10.510.10">
    <property type="entry name" value="Transferase(Phosphotransferase) domain 1"/>
    <property type="match status" value="2"/>
</dbReference>
<organism evidence="2 3">
    <name type="scientific">Neonectria magnoliae</name>
    <dbReference type="NCBI Taxonomy" id="2732573"/>
    <lineage>
        <taxon>Eukaryota</taxon>
        <taxon>Fungi</taxon>
        <taxon>Dikarya</taxon>
        <taxon>Ascomycota</taxon>
        <taxon>Pezizomycotina</taxon>
        <taxon>Sordariomycetes</taxon>
        <taxon>Hypocreomycetidae</taxon>
        <taxon>Hypocreales</taxon>
        <taxon>Nectriaceae</taxon>
        <taxon>Neonectria</taxon>
    </lineage>
</organism>
<dbReference type="Pfam" id="PF00069">
    <property type="entry name" value="Pkinase"/>
    <property type="match status" value="1"/>
</dbReference>
<dbReference type="InterPro" id="IPR000719">
    <property type="entry name" value="Prot_kinase_dom"/>
</dbReference>
<name>A0ABR1I4B4_9HYPO</name>
<dbReference type="SUPFAM" id="SSF56112">
    <property type="entry name" value="Protein kinase-like (PK-like)"/>
    <property type="match status" value="1"/>
</dbReference>
<comment type="caution">
    <text evidence="2">The sequence shown here is derived from an EMBL/GenBank/DDBJ whole genome shotgun (WGS) entry which is preliminary data.</text>
</comment>
<dbReference type="PANTHER" id="PTHR24359:SF1">
    <property type="entry name" value="INHIBITOR OF NUCLEAR FACTOR KAPPA-B KINASE EPSILON SUBUNIT HOMOLOG 1-RELATED"/>
    <property type="match status" value="1"/>
</dbReference>
<dbReference type="SMART" id="SM00220">
    <property type="entry name" value="S_TKc"/>
    <property type="match status" value="1"/>
</dbReference>
<protein>
    <recommendedName>
        <fullName evidence="1">Protein kinase domain-containing protein</fullName>
    </recommendedName>
</protein>